<dbReference type="SUPFAM" id="SSF51161">
    <property type="entry name" value="Trimeric LpxA-like enzymes"/>
    <property type="match status" value="1"/>
</dbReference>
<dbReference type="InterPro" id="IPR011004">
    <property type="entry name" value="Trimer_LpxA-like_sf"/>
</dbReference>
<evidence type="ECO:0000313" key="4">
    <source>
        <dbReference type="Proteomes" id="UP001258181"/>
    </source>
</evidence>
<gene>
    <name evidence="3" type="ORF">J2X07_001453</name>
</gene>
<dbReference type="PROSITE" id="PS00101">
    <property type="entry name" value="HEXAPEP_TRANSFERASES"/>
    <property type="match status" value="1"/>
</dbReference>
<keyword evidence="2" id="KW-0677">Repeat</keyword>
<comment type="caution">
    <text evidence="3">The sequence shown here is derived from an EMBL/GenBank/DDBJ whole genome shotgun (WGS) entry which is preliminary data.</text>
</comment>
<evidence type="ECO:0000256" key="2">
    <source>
        <dbReference type="ARBA" id="ARBA00022737"/>
    </source>
</evidence>
<keyword evidence="4" id="KW-1185">Reference proteome</keyword>
<dbReference type="Gene3D" id="2.160.10.10">
    <property type="entry name" value="Hexapeptide repeat proteins"/>
    <property type="match status" value="1"/>
</dbReference>
<accession>A0ABU1TZ34</accession>
<organism evidence="3 4">
    <name type="scientific">Fictibacillus barbaricus</name>
    <dbReference type="NCBI Taxonomy" id="182136"/>
    <lineage>
        <taxon>Bacteria</taxon>
        <taxon>Bacillati</taxon>
        <taxon>Bacillota</taxon>
        <taxon>Bacilli</taxon>
        <taxon>Bacillales</taxon>
        <taxon>Fictibacillaceae</taxon>
        <taxon>Fictibacillus</taxon>
    </lineage>
</organism>
<dbReference type="EMBL" id="JAVDWA010000002">
    <property type="protein sequence ID" value="MDR7072476.1"/>
    <property type="molecule type" value="Genomic_DNA"/>
</dbReference>
<dbReference type="Proteomes" id="UP001258181">
    <property type="component" value="Unassembled WGS sequence"/>
</dbReference>
<protein>
    <submittedName>
        <fullName evidence="3">Carbon dioxide concentrating mechanism protein CcmM</fullName>
    </submittedName>
</protein>
<proteinExistence type="predicted"/>
<dbReference type="InterPro" id="IPR018357">
    <property type="entry name" value="Hexapep_transf_CS"/>
</dbReference>
<dbReference type="InterPro" id="IPR052265">
    <property type="entry name" value="Gamma-CA"/>
</dbReference>
<sequence length="227" mass="24887">MKHYDESCTNHVNHCFKPFISPNPITSFNPIQISPTIDKSAFVSPFTSVIGDVVLRKNVYVAPLVSIRADEGTPFYIGSNTNLQDGVILHGLLNKLVEVKGKDYSIYISKDVSVAHGALIHGPCYIGKKVFVGFKTIVYDAIVESGVFIANNAVVTNGVHIAKNRFVPPGAYIDSQKKADSLSRVPADNKEFAREVQRVNQEFPAAYNLLFGDSRCSCGMAYNNSPE</sequence>
<dbReference type="RefSeq" id="WP_310257771.1">
    <property type="nucleotide sequence ID" value="NZ_JAVDWA010000002.1"/>
</dbReference>
<keyword evidence="1" id="KW-0808">Transferase</keyword>
<evidence type="ECO:0000256" key="1">
    <source>
        <dbReference type="ARBA" id="ARBA00022679"/>
    </source>
</evidence>
<reference evidence="3 4" key="1">
    <citation type="submission" date="2023-07" db="EMBL/GenBank/DDBJ databases">
        <title>Sorghum-associated microbial communities from plants grown in Nebraska, USA.</title>
        <authorList>
            <person name="Schachtman D."/>
        </authorList>
    </citation>
    <scope>NUCLEOTIDE SEQUENCE [LARGE SCALE GENOMIC DNA]</scope>
    <source>
        <strain evidence="3 4">BE211</strain>
    </source>
</reference>
<evidence type="ECO:0000313" key="3">
    <source>
        <dbReference type="EMBL" id="MDR7072476.1"/>
    </source>
</evidence>
<dbReference type="PANTHER" id="PTHR43360">
    <property type="entry name" value="CARBON DIOXIDE CONCENTRATING MECHANISM PROTEIN CCMM"/>
    <property type="match status" value="1"/>
</dbReference>
<name>A0ABU1TZ34_9BACL</name>
<dbReference type="PANTHER" id="PTHR43360:SF1">
    <property type="entry name" value="CARBOXYSOME ASSEMBLY PROTEIN CCMM"/>
    <property type="match status" value="1"/>
</dbReference>